<feature type="region of interest" description="Disordered" evidence="1">
    <location>
        <begin position="1"/>
        <end position="75"/>
    </location>
</feature>
<dbReference type="InterPro" id="IPR050773">
    <property type="entry name" value="CbxX/CfxQ_RuBisCO_ESX"/>
</dbReference>
<dbReference type="PANTHER" id="PTHR43392:SF2">
    <property type="entry name" value="AAA-TYPE ATPASE FAMILY PROTEIN _ ANKYRIN REPEAT FAMILY PROTEIN"/>
    <property type="match status" value="1"/>
</dbReference>
<dbReference type="InterPro" id="IPR003959">
    <property type="entry name" value="ATPase_AAA_core"/>
</dbReference>
<evidence type="ECO:0000313" key="3">
    <source>
        <dbReference type="EMBL" id="QHT73842.1"/>
    </source>
</evidence>
<feature type="compositionally biased region" description="Low complexity" evidence="1">
    <location>
        <begin position="1"/>
        <end position="23"/>
    </location>
</feature>
<dbReference type="PANTHER" id="PTHR43392">
    <property type="entry name" value="AAA-TYPE ATPASE FAMILY PROTEIN / ANKYRIN REPEAT FAMILY PROTEIN"/>
    <property type="match status" value="1"/>
</dbReference>
<dbReference type="Gene3D" id="3.40.50.300">
    <property type="entry name" value="P-loop containing nucleotide triphosphate hydrolases"/>
    <property type="match status" value="1"/>
</dbReference>
<accession>A0A6C0GZZ8</accession>
<name>A0A6C0GZZ8_9ZZZZ</name>
<dbReference type="GO" id="GO:0016887">
    <property type="term" value="F:ATP hydrolysis activity"/>
    <property type="evidence" value="ECO:0007669"/>
    <property type="project" value="InterPro"/>
</dbReference>
<dbReference type="InterPro" id="IPR027417">
    <property type="entry name" value="P-loop_NTPase"/>
</dbReference>
<feature type="domain" description="AAA+ ATPase" evidence="2">
    <location>
        <begin position="227"/>
        <end position="404"/>
    </location>
</feature>
<dbReference type="AlphaFoldDB" id="A0A6C0GZZ8"/>
<evidence type="ECO:0000259" key="2">
    <source>
        <dbReference type="SMART" id="SM00382"/>
    </source>
</evidence>
<reference evidence="3" key="1">
    <citation type="journal article" date="2020" name="Nature">
        <title>Giant virus diversity and host interactions through global metagenomics.</title>
        <authorList>
            <person name="Schulz F."/>
            <person name="Roux S."/>
            <person name="Paez-Espino D."/>
            <person name="Jungbluth S."/>
            <person name="Walsh D.A."/>
            <person name="Denef V.J."/>
            <person name="McMahon K.D."/>
            <person name="Konstantinidis K.T."/>
            <person name="Eloe-Fadrosh E.A."/>
            <person name="Kyrpides N.C."/>
            <person name="Woyke T."/>
        </authorList>
    </citation>
    <scope>NUCLEOTIDE SEQUENCE</scope>
    <source>
        <strain evidence="3">GVMAG-M-3300023179-4</strain>
    </source>
</reference>
<feature type="compositionally biased region" description="Basic residues" evidence="1">
    <location>
        <begin position="37"/>
        <end position="51"/>
    </location>
</feature>
<protein>
    <recommendedName>
        <fullName evidence="2">AAA+ ATPase domain-containing protein</fullName>
    </recommendedName>
</protein>
<organism evidence="3">
    <name type="scientific">viral metagenome</name>
    <dbReference type="NCBI Taxonomy" id="1070528"/>
    <lineage>
        <taxon>unclassified sequences</taxon>
        <taxon>metagenomes</taxon>
        <taxon>organismal metagenomes</taxon>
    </lineage>
</organism>
<proteinExistence type="predicted"/>
<feature type="compositionally biased region" description="Basic and acidic residues" evidence="1">
    <location>
        <begin position="58"/>
        <end position="75"/>
    </location>
</feature>
<evidence type="ECO:0000256" key="1">
    <source>
        <dbReference type="SAM" id="MobiDB-lite"/>
    </source>
</evidence>
<sequence length="509" mass="59135">MNINNKKMDGINNNNNNDNGKNKFITINHFHYYSGKNKNKNNKRNNRRNNKKNNNDLLNKKNNSEKTVIESRDEKSHLDNINEKSHIIIRSTTNPNNMKIVPITNNYNPFASPFNSNNLLKFIFEDFDKKKEDQAIDQAVDQKEETVLINENIPFVELNNINNLDDLINAGDQFDINDKRKYPINMINLKNINSTLKELKNVIGMENVKKNIFEQLLFILQDLNDSNMMHTVIEGPPGVGKTLLGKILAKIYYKLNFLKKSDENKDEKNLNDVTNQLIALLHPEIAQNKKTNEKKDEYKFKIVRRSDLIGQYVGSTAIKTQKVIDEAAGGVLFIDEVYSLGSGGNSDRTDSFAKEAIDTLNQNLSENGDKFICIIAGYPDEIERCFFAQNEGLKRRFPFKYTIDKYSAKELTHIFDFKVHEIKWSFDDSIKLDEVEKFIEKNKKSFEHFGGDIENLLLNIKIKHSNRVFGKNPNIRKKINMDDIRNAFEEFQRVRKVKELPQHVKDMFL</sequence>
<dbReference type="SUPFAM" id="SSF52540">
    <property type="entry name" value="P-loop containing nucleoside triphosphate hydrolases"/>
    <property type="match status" value="1"/>
</dbReference>
<dbReference type="InterPro" id="IPR003593">
    <property type="entry name" value="AAA+_ATPase"/>
</dbReference>
<dbReference type="Pfam" id="PF00004">
    <property type="entry name" value="AAA"/>
    <property type="match status" value="1"/>
</dbReference>
<dbReference type="GO" id="GO:0005524">
    <property type="term" value="F:ATP binding"/>
    <property type="evidence" value="ECO:0007669"/>
    <property type="project" value="InterPro"/>
</dbReference>
<dbReference type="EMBL" id="MN739833">
    <property type="protein sequence ID" value="QHT73842.1"/>
    <property type="molecule type" value="Genomic_DNA"/>
</dbReference>
<dbReference type="SMART" id="SM00382">
    <property type="entry name" value="AAA"/>
    <property type="match status" value="1"/>
</dbReference>